<organism evidence="1 2">
    <name type="scientific">Pontibacillus yanchengensis</name>
    <dbReference type="NCBI Taxonomy" id="462910"/>
    <lineage>
        <taxon>Bacteria</taxon>
        <taxon>Bacillati</taxon>
        <taxon>Bacillota</taxon>
        <taxon>Bacilli</taxon>
        <taxon>Bacillales</taxon>
        <taxon>Bacillaceae</taxon>
        <taxon>Pontibacillus</taxon>
    </lineage>
</organism>
<accession>A0A6I5A4F2</accession>
<reference evidence="1 2" key="1">
    <citation type="submission" date="2019-11" db="EMBL/GenBank/DDBJ databases">
        <title>Genome sequences of 17 halophilic strains isolated from different environments.</title>
        <authorList>
            <person name="Furrow R.E."/>
        </authorList>
    </citation>
    <scope>NUCLEOTIDE SEQUENCE [LARGE SCALE GENOMIC DNA]</scope>
    <source>
        <strain evidence="1 2">22514_16_FS</strain>
    </source>
</reference>
<sequence>MREKIRVWLLVTLMVLPLFTFGSLEVRELILEKQVMGYLVEERGYDQSDIKELITESREFAVETIVVFSDEPEVQYQYKSIKGKIHQSGYGLVTGFSKDMEQTNLIHLE</sequence>
<evidence type="ECO:0000313" key="1">
    <source>
        <dbReference type="EMBL" id="MYL35208.1"/>
    </source>
</evidence>
<proteinExistence type="predicted"/>
<dbReference type="Proteomes" id="UP000468638">
    <property type="component" value="Unassembled WGS sequence"/>
</dbReference>
<dbReference type="OrthoDB" id="2691925at2"/>
<protein>
    <submittedName>
        <fullName evidence="1">DUF3139 domain-containing protein</fullName>
    </submittedName>
</protein>
<comment type="caution">
    <text evidence="1">The sequence shown here is derived from an EMBL/GenBank/DDBJ whole genome shotgun (WGS) entry which is preliminary data.</text>
</comment>
<dbReference type="EMBL" id="WMEQ01000015">
    <property type="protein sequence ID" value="MYL35208.1"/>
    <property type="molecule type" value="Genomic_DNA"/>
</dbReference>
<dbReference type="AlphaFoldDB" id="A0A6I5A4F2"/>
<evidence type="ECO:0000313" key="2">
    <source>
        <dbReference type="Proteomes" id="UP000468638"/>
    </source>
</evidence>
<name>A0A6I5A4F2_9BACI</name>
<dbReference type="RefSeq" id="WP_160849606.1">
    <property type="nucleotide sequence ID" value="NZ_WMEQ01000015.1"/>
</dbReference>
<gene>
    <name evidence="1" type="ORF">GLW05_16635</name>
</gene>